<proteinExistence type="predicted"/>
<gene>
    <name evidence="5" type="ORF">GCM10009838_00120</name>
</gene>
<sequence>MSETQIQSQWERVGGEAAVKAVLDRFYEGVLDEPQLAGFFENVAVDDIKPHLAEVLKVVLGGPGARTDIDLAGYLTNAHSGLGVSESDYALTGKVLVDTLNEFEVPADIIETIEGALATVQPFVVAA</sequence>
<evidence type="ECO:0000256" key="3">
    <source>
        <dbReference type="ARBA" id="ARBA00022723"/>
    </source>
</evidence>
<keyword evidence="4" id="KW-0408">Iron</keyword>
<dbReference type="Gene3D" id="1.10.490.10">
    <property type="entry name" value="Globins"/>
    <property type="match status" value="1"/>
</dbReference>
<dbReference type="SUPFAM" id="SSF46458">
    <property type="entry name" value="Globin-like"/>
    <property type="match status" value="1"/>
</dbReference>
<protein>
    <recommendedName>
        <fullName evidence="7">Group 1 truncated hemoglobin</fullName>
    </recommendedName>
</protein>
<dbReference type="InterPro" id="IPR009050">
    <property type="entry name" value="Globin-like_sf"/>
</dbReference>
<keyword evidence="1" id="KW-0813">Transport</keyword>
<evidence type="ECO:0008006" key="7">
    <source>
        <dbReference type="Google" id="ProtNLM"/>
    </source>
</evidence>
<evidence type="ECO:0000313" key="5">
    <source>
        <dbReference type="EMBL" id="GAA1949035.1"/>
    </source>
</evidence>
<dbReference type="CDD" id="cd00454">
    <property type="entry name" value="TrHb1_N"/>
    <property type="match status" value="1"/>
</dbReference>
<evidence type="ECO:0000256" key="1">
    <source>
        <dbReference type="ARBA" id="ARBA00022448"/>
    </source>
</evidence>
<keyword evidence="6" id="KW-1185">Reference proteome</keyword>
<dbReference type="InterPro" id="IPR012292">
    <property type="entry name" value="Globin/Proto"/>
</dbReference>
<dbReference type="RefSeq" id="WP_344654775.1">
    <property type="nucleotide sequence ID" value="NZ_BAAAQM010000001.1"/>
</dbReference>
<keyword evidence="3" id="KW-0479">Metal-binding</keyword>
<organism evidence="5 6">
    <name type="scientific">Catenulispora subtropica</name>
    <dbReference type="NCBI Taxonomy" id="450798"/>
    <lineage>
        <taxon>Bacteria</taxon>
        <taxon>Bacillati</taxon>
        <taxon>Actinomycetota</taxon>
        <taxon>Actinomycetes</taxon>
        <taxon>Catenulisporales</taxon>
        <taxon>Catenulisporaceae</taxon>
        <taxon>Catenulispora</taxon>
    </lineage>
</organism>
<dbReference type="InterPro" id="IPR001486">
    <property type="entry name" value="Hemoglobin_trunc"/>
</dbReference>
<comment type="caution">
    <text evidence="5">The sequence shown here is derived from an EMBL/GenBank/DDBJ whole genome shotgun (WGS) entry which is preliminary data.</text>
</comment>
<evidence type="ECO:0000313" key="6">
    <source>
        <dbReference type="Proteomes" id="UP001499854"/>
    </source>
</evidence>
<dbReference type="EMBL" id="BAAAQM010000001">
    <property type="protein sequence ID" value="GAA1949035.1"/>
    <property type="molecule type" value="Genomic_DNA"/>
</dbReference>
<keyword evidence="2" id="KW-0349">Heme</keyword>
<evidence type="ECO:0000256" key="4">
    <source>
        <dbReference type="ARBA" id="ARBA00023004"/>
    </source>
</evidence>
<name>A0ABP5BMH1_9ACTN</name>
<reference evidence="6" key="1">
    <citation type="journal article" date="2019" name="Int. J. Syst. Evol. Microbiol.">
        <title>The Global Catalogue of Microorganisms (GCM) 10K type strain sequencing project: providing services to taxonomists for standard genome sequencing and annotation.</title>
        <authorList>
            <consortium name="The Broad Institute Genomics Platform"/>
            <consortium name="The Broad Institute Genome Sequencing Center for Infectious Disease"/>
            <person name="Wu L."/>
            <person name="Ma J."/>
        </authorList>
    </citation>
    <scope>NUCLEOTIDE SEQUENCE [LARGE SCALE GENOMIC DNA]</scope>
    <source>
        <strain evidence="6">JCM 16013</strain>
    </source>
</reference>
<evidence type="ECO:0000256" key="2">
    <source>
        <dbReference type="ARBA" id="ARBA00022617"/>
    </source>
</evidence>
<accession>A0ABP5BMH1</accession>
<dbReference type="Pfam" id="PF01152">
    <property type="entry name" value="Bac_globin"/>
    <property type="match status" value="1"/>
</dbReference>
<dbReference type="Proteomes" id="UP001499854">
    <property type="component" value="Unassembled WGS sequence"/>
</dbReference>